<feature type="binding site" evidence="4">
    <location>
        <position position="13"/>
    </location>
    <ligand>
        <name>a divalent metal cation</name>
        <dbReference type="ChEBI" id="CHEBI:60240"/>
        <label>1</label>
    </ligand>
</feature>
<name>C4ZK19_THASP</name>
<dbReference type="eggNOG" id="COG0084">
    <property type="taxonomic scope" value="Bacteria"/>
</dbReference>
<protein>
    <submittedName>
        <fullName evidence="5">TatD-related deoxyribonuclease</fullName>
    </submittedName>
</protein>
<dbReference type="InterPro" id="IPR018228">
    <property type="entry name" value="DNase_TatD-rel_CS"/>
</dbReference>
<reference evidence="5 6" key="2">
    <citation type="journal article" date="2012" name="Stand. Genomic Sci.">
        <title>Complete genome sequence of Thauera aminoaromatica strain MZ1T.</title>
        <authorList>
            <person name="Jiang K."/>
            <person name="Sanseverino J."/>
            <person name="Chauhan A."/>
            <person name="Lucas S."/>
            <person name="Copeland A."/>
            <person name="Lapidus A."/>
            <person name="Del Rio T.G."/>
            <person name="Dalin E."/>
            <person name="Tice H."/>
            <person name="Bruce D."/>
            <person name="Goodwin L."/>
            <person name="Pitluck S."/>
            <person name="Sims D."/>
            <person name="Brettin T."/>
            <person name="Detter J.C."/>
            <person name="Han C."/>
            <person name="Chang Y.J."/>
            <person name="Larimer F."/>
            <person name="Land M."/>
            <person name="Hauser L."/>
            <person name="Kyrpides N.C."/>
            <person name="Mikhailova N."/>
            <person name="Moser S."/>
            <person name="Jegier P."/>
            <person name="Close D."/>
            <person name="Debruyn J.M."/>
            <person name="Wang Y."/>
            <person name="Layton A.C."/>
            <person name="Allen M.S."/>
            <person name="Sayler G.S."/>
        </authorList>
    </citation>
    <scope>NUCLEOTIDE SEQUENCE [LARGE SCALE GENOMIC DNA]</scope>
    <source>
        <strain evidence="5 6">MZ1T</strain>
    </source>
</reference>
<dbReference type="Pfam" id="PF01026">
    <property type="entry name" value="TatD_DNase"/>
    <property type="match status" value="1"/>
</dbReference>
<organism evidence="5 6">
    <name type="scientific">Thauera aminoaromatica</name>
    <dbReference type="NCBI Taxonomy" id="164330"/>
    <lineage>
        <taxon>Bacteria</taxon>
        <taxon>Pseudomonadati</taxon>
        <taxon>Pseudomonadota</taxon>
        <taxon>Betaproteobacteria</taxon>
        <taxon>Rhodocyclales</taxon>
        <taxon>Zoogloeaceae</taxon>
        <taxon>Thauera</taxon>
    </lineage>
</organism>
<dbReference type="SUPFAM" id="SSF51556">
    <property type="entry name" value="Metallo-dependent hydrolases"/>
    <property type="match status" value="1"/>
</dbReference>
<dbReference type="AlphaFoldDB" id="C4ZK19"/>
<keyword evidence="6" id="KW-1185">Reference proteome</keyword>
<evidence type="ECO:0000256" key="1">
    <source>
        <dbReference type="ARBA" id="ARBA00009275"/>
    </source>
</evidence>
<dbReference type="CDD" id="cd01310">
    <property type="entry name" value="TatD_DNAse"/>
    <property type="match status" value="1"/>
</dbReference>
<dbReference type="PROSITE" id="PS01091">
    <property type="entry name" value="TATD_3"/>
    <property type="match status" value="1"/>
</dbReference>
<evidence type="ECO:0000256" key="3">
    <source>
        <dbReference type="ARBA" id="ARBA00022801"/>
    </source>
</evidence>
<dbReference type="PROSITE" id="PS01090">
    <property type="entry name" value="TATD_2"/>
    <property type="match status" value="1"/>
</dbReference>
<feature type="binding site" evidence="4">
    <location>
        <position position="133"/>
    </location>
    <ligand>
        <name>a divalent metal cation</name>
        <dbReference type="ChEBI" id="CHEBI:60240"/>
        <label>2</label>
    </ligand>
</feature>
<evidence type="ECO:0000313" key="6">
    <source>
        <dbReference type="Proteomes" id="UP000002186"/>
    </source>
</evidence>
<dbReference type="PIRSF" id="PIRSF005902">
    <property type="entry name" value="DNase_TatD"/>
    <property type="match status" value="1"/>
</dbReference>
<accession>C4ZK19</accession>
<dbReference type="Gene3D" id="3.20.20.140">
    <property type="entry name" value="Metal-dependent hydrolases"/>
    <property type="match status" value="1"/>
</dbReference>
<proteinExistence type="inferred from homology"/>
<dbReference type="EMBL" id="CP001281">
    <property type="protein sequence ID" value="ACK55010.1"/>
    <property type="molecule type" value="Genomic_DNA"/>
</dbReference>
<evidence type="ECO:0000256" key="4">
    <source>
        <dbReference type="PIRSR" id="PIRSR005902-1"/>
    </source>
</evidence>
<dbReference type="FunFam" id="3.20.20.140:FF:000005">
    <property type="entry name" value="TatD family hydrolase"/>
    <property type="match status" value="1"/>
</dbReference>
<feature type="binding site" evidence="4">
    <location>
        <position position="206"/>
    </location>
    <ligand>
        <name>a divalent metal cation</name>
        <dbReference type="ChEBI" id="CHEBI:60240"/>
        <label>1</label>
    </ligand>
</feature>
<dbReference type="KEGG" id="tmz:Tmz1t_2271"/>
<reference evidence="6" key="1">
    <citation type="submission" date="2009-05" db="EMBL/GenBank/DDBJ databases">
        <title>Complete sequence of chromosome of Thauera sp. MZ1T.</title>
        <authorList>
            <consortium name="US DOE Joint Genome Institute"/>
            <person name="Lucas S."/>
            <person name="Copeland A."/>
            <person name="Lapidus A."/>
            <person name="Glavina del Rio T."/>
            <person name="Dalin E."/>
            <person name="Tice H."/>
            <person name="Bruce D."/>
            <person name="Goodwin L."/>
            <person name="Pitluck S."/>
            <person name="Sims D."/>
            <person name="Brettin T."/>
            <person name="Detter J.C."/>
            <person name="Han C."/>
            <person name="Larimer F."/>
            <person name="Land M."/>
            <person name="Hauser L."/>
            <person name="Kyrpides N."/>
            <person name="Mikhailova N."/>
            <person name="Sayler G.S."/>
        </authorList>
    </citation>
    <scope>NUCLEOTIDE SEQUENCE [LARGE SCALE GENOMIC DNA]</scope>
    <source>
        <strain evidence="6">MZ1T</strain>
    </source>
</reference>
<dbReference type="PANTHER" id="PTHR46124:SF2">
    <property type="entry name" value="D-AMINOACYL-TRNA DEACYLASE"/>
    <property type="match status" value="1"/>
</dbReference>
<dbReference type="PANTHER" id="PTHR46124">
    <property type="entry name" value="D-AMINOACYL-TRNA DEACYLASE"/>
    <property type="match status" value="1"/>
</dbReference>
<dbReference type="STRING" id="85643.Tmz1t_2271"/>
<feature type="binding site" evidence="4">
    <location>
        <position position="11"/>
    </location>
    <ligand>
        <name>a divalent metal cation</name>
        <dbReference type="ChEBI" id="CHEBI:60240"/>
        <label>1</label>
    </ligand>
</feature>
<dbReference type="InterPro" id="IPR001130">
    <property type="entry name" value="TatD-like"/>
</dbReference>
<dbReference type="HOGENOM" id="CLU_031506_0_1_4"/>
<comment type="similarity">
    <text evidence="1">Belongs to the metallo-dependent hydrolases superfamily. TatD-type hydrolase family.</text>
</comment>
<keyword evidence="2 4" id="KW-0479">Metal-binding</keyword>
<feature type="binding site" evidence="4">
    <location>
        <position position="97"/>
    </location>
    <ligand>
        <name>a divalent metal cation</name>
        <dbReference type="ChEBI" id="CHEBI:60240"/>
        <label>1</label>
    </ligand>
</feature>
<evidence type="ECO:0000313" key="5">
    <source>
        <dbReference type="EMBL" id="ACK55010.1"/>
    </source>
</evidence>
<feature type="binding site" evidence="4">
    <location>
        <position position="156"/>
    </location>
    <ligand>
        <name>a divalent metal cation</name>
        <dbReference type="ChEBI" id="CHEBI:60240"/>
        <label>2</label>
    </ligand>
</feature>
<dbReference type="GO" id="GO:0046872">
    <property type="term" value="F:metal ion binding"/>
    <property type="evidence" value="ECO:0007669"/>
    <property type="project" value="UniProtKB-KW"/>
</dbReference>
<keyword evidence="3" id="KW-0378">Hydrolase</keyword>
<dbReference type="Proteomes" id="UP000002186">
    <property type="component" value="Chromosome"/>
</dbReference>
<gene>
    <name evidence="5" type="ordered locus">Tmz1t_2271</name>
</gene>
<evidence type="ECO:0000256" key="2">
    <source>
        <dbReference type="ARBA" id="ARBA00022723"/>
    </source>
</evidence>
<dbReference type="InterPro" id="IPR032466">
    <property type="entry name" value="Metal_Hydrolase"/>
</dbReference>
<dbReference type="GO" id="GO:0016788">
    <property type="term" value="F:hydrolase activity, acting on ester bonds"/>
    <property type="evidence" value="ECO:0007669"/>
    <property type="project" value="InterPro"/>
</dbReference>
<dbReference type="PROSITE" id="PS01137">
    <property type="entry name" value="TATD_1"/>
    <property type="match status" value="1"/>
</dbReference>
<sequence>MRRRPVLIDTHVHLDAAEFDDDREQVIARARAAGVGRFVVPAVERRGFDAVERLADDHRGIVHALGIHPLYTMRAAREDLELLDQRLNRGRAIAVGEIGLDHYVTDVDRGVQLEFFTAQLRLAARHGLPVILHVRRAIDPILAQLRRIPVPGGIAHAFNGSRQQADILIGMGFKLGFGGSMSYGGSTRIRELAASLPLEAIVLETDAPDIAPEWARGRRNEPANLARYAGILAELRGMAPEEVADVTTANAIQVLHWPPLEEE</sequence>